<reference evidence="2" key="1">
    <citation type="submission" date="2016-11" db="UniProtKB">
        <authorList>
            <consortium name="WormBaseParasite"/>
        </authorList>
    </citation>
    <scope>IDENTIFICATION</scope>
</reference>
<name>A0A1I8AZS4_MELHA</name>
<evidence type="ECO:0000313" key="1">
    <source>
        <dbReference type="Proteomes" id="UP000095281"/>
    </source>
</evidence>
<sequence>MFDYIRFSNCSWPSFNLSERAKFIDEGQNLLPYYQLTNKHNPKVKFSIFYVERNGLTEWFEIKKI</sequence>
<dbReference type="Proteomes" id="UP000095281">
    <property type="component" value="Unplaced"/>
</dbReference>
<keyword evidence="1" id="KW-1185">Reference proteome</keyword>
<dbReference type="WBParaSite" id="MhA1_Contig1102.frz3.gene5">
    <property type="protein sequence ID" value="MhA1_Contig1102.frz3.gene5"/>
    <property type="gene ID" value="MhA1_Contig1102.frz3.gene5"/>
</dbReference>
<protein>
    <submittedName>
        <fullName evidence="2">Uncharacterized protein</fullName>
    </submittedName>
</protein>
<proteinExistence type="predicted"/>
<organism evidence="1 2">
    <name type="scientific">Meloidogyne hapla</name>
    <name type="common">Root-knot nematode worm</name>
    <dbReference type="NCBI Taxonomy" id="6305"/>
    <lineage>
        <taxon>Eukaryota</taxon>
        <taxon>Metazoa</taxon>
        <taxon>Ecdysozoa</taxon>
        <taxon>Nematoda</taxon>
        <taxon>Chromadorea</taxon>
        <taxon>Rhabditida</taxon>
        <taxon>Tylenchina</taxon>
        <taxon>Tylenchomorpha</taxon>
        <taxon>Tylenchoidea</taxon>
        <taxon>Meloidogynidae</taxon>
        <taxon>Meloidogyninae</taxon>
        <taxon>Meloidogyne</taxon>
    </lineage>
</organism>
<accession>A0A1I8AZS4</accession>
<dbReference type="AlphaFoldDB" id="A0A1I8AZS4"/>
<evidence type="ECO:0000313" key="2">
    <source>
        <dbReference type="WBParaSite" id="MhA1_Contig1102.frz3.gene5"/>
    </source>
</evidence>